<evidence type="ECO:0000259" key="17">
    <source>
        <dbReference type="PROSITE" id="PS50892"/>
    </source>
</evidence>
<gene>
    <name evidence="19" type="ORF">B0I71DRAFT_131378</name>
    <name evidence="18" type="ORF">YALI1_D27762g</name>
</gene>
<evidence type="ECO:0000256" key="8">
    <source>
        <dbReference type="ARBA" id="ARBA00022927"/>
    </source>
</evidence>
<evidence type="ECO:0000313" key="18">
    <source>
        <dbReference type="EMBL" id="AOW04436.1"/>
    </source>
</evidence>
<dbReference type="VEuPathDB" id="FungiDB:YALI0_D21956g"/>
<evidence type="ECO:0000256" key="2">
    <source>
        <dbReference type="ARBA" id="ARBA00004409"/>
    </source>
</evidence>
<reference evidence="19 21" key="2">
    <citation type="submission" date="2018-07" db="EMBL/GenBank/DDBJ databases">
        <title>Draft Genome Assemblies for Five Robust Yarrowia lipolytica Strains Exhibiting High Lipid Production and Pentose Sugar Utilization and Sugar Alcohol Secretion from Undetoxified Lignocellulosic Biomass Hydrolysates.</title>
        <authorList>
            <consortium name="DOE Joint Genome Institute"/>
            <person name="Walker C."/>
            <person name="Ryu S."/>
            <person name="Na H."/>
            <person name="Zane M."/>
            <person name="LaButti K."/>
            <person name="Lipzen A."/>
            <person name="Haridas S."/>
            <person name="Barry K."/>
            <person name="Grigoriev I.V."/>
            <person name="Quarterman J."/>
            <person name="Slininger P."/>
            <person name="Dien B."/>
            <person name="Trinh C.T."/>
        </authorList>
    </citation>
    <scope>NUCLEOTIDE SEQUENCE [LARGE SCALE GENOMIC DNA]</scope>
    <source>
        <strain evidence="19 21">YB392</strain>
    </source>
</reference>
<keyword evidence="7" id="KW-0931">ER-Golgi transport</keyword>
<dbReference type="CDD" id="cd15866">
    <property type="entry name" value="R-SNARE_SEC22"/>
    <property type="match status" value="1"/>
</dbReference>
<dbReference type="PROSITE" id="PS50892">
    <property type="entry name" value="V_SNARE"/>
    <property type="match status" value="1"/>
</dbReference>
<protein>
    <recommendedName>
        <fullName evidence="13">Protein transport protein SEC22</fullName>
    </recommendedName>
</protein>
<keyword evidence="5 15" id="KW-0812">Transmembrane</keyword>
<proteinExistence type="inferred from homology"/>
<dbReference type="GeneID" id="2910739"/>
<dbReference type="SMART" id="SM01270">
    <property type="entry name" value="Longin"/>
    <property type="match status" value="1"/>
</dbReference>
<reference evidence="18 20" key="1">
    <citation type="journal article" date="2016" name="PLoS ONE">
        <title>Sequence Assembly of Yarrowia lipolytica Strain W29/CLIB89 Shows Transposable Element Diversity.</title>
        <authorList>
            <person name="Magnan C."/>
            <person name="Yu J."/>
            <person name="Chang I."/>
            <person name="Jahn E."/>
            <person name="Kanomata Y."/>
            <person name="Wu J."/>
            <person name="Zeller M."/>
            <person name="Oakes M."/>
            <person name="Baldi P."/>
            <person name="Sandmeyer S."/>
        </authorList>
    </citation>
    <scope>NUCLEOTIDE SEQUENCE [LARGE SCALE GENOMIC DNA]</scope>
    <source>
        <strain evidence="18">CLIB89</strain>
        <strain evidence="20">CLIB89(W29)</strain>
    </source>
</reference>
<dbReference type="CDD" id="cd14824">
    <property type="entry name" value="Longin"/>
    <property type="match status" value="1"/>
</dbReference>
<dbReference type="KEGG" id="yli:2910739"/>
<dbReference type="SUPFAM" id="SSF64356">
    <property type="entry name" value="SNARE-like"/>
    <property type="match status" value="1"/>
</dbReference>
<comment type="similarity">
    <text evidence="3">Belongs to the synaptobrevin family.</text>
</comment>
<dbReference type="GO" id="GO:0012507">
    <property type="term" value="C:ER to Golgi transport vesicle membrane"/>
    <property type="evidence" value="ECO:0007669"/>
    <property type="project" value="EnsemblFungi"/>
</dbReference>
<evidence type="ECO:0000256" key="5">
    <source>
        <dbReference type="ARBA" id="ARBA00022692"/>
    </source>
</evidence>
<dbReference type="PROSITE" id="PS50859">
    <property type="entry name" value="LONGIN"/>
    <property type="match status" value="1"/>
</dbReference>
<name>A0A1H6Q596_YARLL</name>
<dbReference type="eggNOG" id="KOG0862">
    <property type="taxonomic scope" value="Eukaryota"/>
</dbReference>
<dbReference type="Proteomes" id="UP000256601">
    <property type="component" value="Unassembled WGS sequence"/>
</dbReference>
<accession>A0A1H6Q596</accession>
<dbReference type="SMR" id="A0A1H6Q596"/>
<keyword evidence="12 15" id="KW-0472">Membrane</keyword>
<dbReference type="Pfam" id="PF13774">
    <property type="entry name" value="Longin"/>
    <property type="match status" value="1"/>
</dbReference>
<evidence type="ECO:0000256" key="12">
    <source>
        <dbReference type="ARBA" id="ARBA00023136"/>
    </source>
</evidence>
<evidence type="ECO:0000256" key="13">
    <source>
        <dbReference type="ARBA" id="ARBA00024249"/>
    </source>
</evidence>
<evidence type="ECO:0000256" key="1">
    <source>
        <dbReference type="ARBA" id="ARBA00004163"/>
    </source>
</evidence>
<evidence type="ECO:0000256" key="9">
    <source>
        <dbReference type="ARBA" id="ARBA00022989"/>
    </source>
</evidence>
<dbReference type="Gene3D" id="1.20.5.110">
    <property type="match status" value="1"/>
</dbReference>
<evidence type="ECO:0000256" key="14">
    <source>
        <dbReference type="PROSITE-ProRule" id="PRU00290"/>
    </source>
</evidence>
<dbReference type="InterPro" id="IPR042855">
    <property type="entry name" value="V_SNARE_CC"/>
</dbReference>
<keyword evidence="9 15" id="KW-1133">Transmembrane helix</keyword>
<dbReference type="InterPro" id="IPR044565">
    <property type="entry name" value="Sec22"/>
</dbReference>
<keyword evidence="4" id="KW-0813">Transport</keyword>
<dbReference type="GO" id="GO:0048280">
    <property type="term" value="P:vesicle fusion with Golgi apparatus"/>
    <property type="evidence" value="ECO:0007669"/>
    <property type="project" value="EnsemblFungi"/>
</dbReference>
<evidence type="ECO:0000259" key="16">
    <source>
        <dbReference type="PROSITE" id="PS50859"/>
    </source>
</evidence>
<keyword evidence="10" id="KW-0333">Golgi apparatus</keyword>
<dbReference type="GO" id="GO:0006890">
    <property type="term" value="P:retrograde vesicle-mediated transport, Golgi to endoplasmic reticulum"/>
    <property type="evidence" value="ECO:0007669"/>
    <property type="project" value="EnsemblFungi"/>
</dbReference>
<feature type="domain" description="Longin" evidence="16">
    <location>
        <begin position="6"/>
        <end position="117"/>
    </location>
</feature>
<evidence type="ECO:0000256" key="4">
    <source>
        <dbReference type="ARBA" id="ARBA00022448"/>
    </source>
</evidence>
<dbReference type="AlphaFoldDB" id="A0A1H6Q596"/>
<evidence type="ECO:0000256" key="3">
    <source>
        <dbReference type="ARBA" id="ARBA00008025"/>
    </source>
</evidence>
<dbReference type="Proteomes" id="UP000182444">
    <property type="component" value="Chromosome 1D"/>
</dbReference>
<dbReference type="GO" id="GO:0031201">
    <property type="term" value="C:SNARE complex"/>
    <property type="evidence" value="ECO:0007669"/>
    <property type="project" value="EnsemblFungi"/>
</dbReference>
<sequence length="213" mass="24774">MVLSTLIMRASDGLPLSASVDDGQENLSEQKKQCKLVTQKLSANSADRASIESGNYVIHYLMKDGIVYYCISESSYPRKLAFSYLDELDREFQKSHGQEALKEGVRPYKFVEFDTFMQKTKRVYQDTRATHNLDKLNTELQDVTRVMTKNIEDLLHRGHSLDHMSDLSSNLRTESKKYRRAAQRINWEAMIRQYIPFIGVGLIGLFMLWWMLF</sequence>
<feature type="transmembrane region" description="Helical" evidence="15">
    <location>
        <begin position="194"/>
        <end position="212"/>
    </location>
</feature>
<dbReference type="InterPro" id="IPR010908">
    <property type="entry name" value="Longin_dom"/>
</dbReference>
<organism evidence="18 20">
    <name type="scientific">Yarrowia lipolytica</name>
    <name type="common">Candida lipolytica</name>
    <dbReference type="NCBI Taxonomy" id="4952"/>
    <lineage>
        <taxon>Eukaryota</taxon>
        <taxon>Fungi</taxon>
        <taxon>Dikarya</taxon>
        <taxon>Ascomycota</taxon>
        <taxon>Saccharomycotina</taxon>
        <taxon>Dipodascomycetes</taxon>
        <taxon>Dipodascales</taxon>
        <taxon>Dipodascales incertae sedis</taxon>
        <taxon>Yarrowia</taxon>
    </lineage>
</organism>
<evidence type="ECO:0000256" key="10">
    <source>
        <dbReference type="ARBA" id="ARBA00023034"/>
    </source>
</evidence>
<dbReference type="OMA" id="FIYWRFF"/>
<dbReference type="GO" id="GO:0006888">
    <property type="term" value="P:endoplasmic reticulum to Golgi vesicle-mediated transport"/>
    <property type="evidence" value="ECO:0007669"/>
    <property type="project" value="EnsemblFungi"/>
</dbReference>
<dbReference type="Gene3D" id="3.30.450.50">
    <property type="entry name" value="Longin domain"/>
    <property type="match status" value="1"/>
</dbReference>
<evidence type="ECO:0000313" key="19">
    <source>
        <dbReference type="EMBL" id="RDW26160.1"/>
    </source>
</evidence>
<dbReference type="GO" id="GO:0000139">
    <property type="term" value="C:Golgi membrane"/>
    <property type="evidence" value="ECO:0007669"/>
    <property type="project" value="UniProtKB-SubCell"/>
</dbReference>
<evidence type="ECO:0000313" key="20">
    <source>
        <dbReference type="Proteomes" id="UP000182444"/>
    </source>
</evidence>
<feature type="domain" description="V-SNARE coiled-coil homology" evidence="17">
    <location>
        <begin position="132"/>
        <end position="192"/>
    </location>
</feature>
<dbReference type="OrthoDB" id="1719357at2759"/>
<evidence type="ECO:0000256" key="11">
    <source>
        <dbReference type="ARBA" id="ARBA00023054"/>
    </source>
</evidence>
<keyword evidence="11 14" id="KW-0175">Coiled coil</keyword>
<dbReference type="RefSeq" id="XP_503132.1">
    <property type="nucleotide sequence ID" value="XM_503132.1"/>
</dbReference>
<dbReference type="GO" id="GO:0005484">
    <property type="term" value="F:SNAP receptor activity"/>
    <property type="evidence" value="ECO:0007669"/>
    <property type="project" value="EnsemblFungi"/>
</dbReference>
<evidence type="ECO:0000256" key="15">
    <source>
        <dbReference type="SAM" id="Phobius"/>
    </source>
</evidence>
<dbReference type="GO" id="GO:0005789">
    <property type="term" value="C:endoplasmic reticulum membrane"/>
    <property type="evidence" value="ECO:0007669"/>
    <property type="project" value="UniProtKB-SubCell"/>
</dbReference>
<comment type="subcellular location">
    <subcellularLocation>
        <location evidence="1">Endoplasmic reticulum membrane</location>
        <topology evidence="1">Single-pass type IV membrane protein</topology>
    </subcellularLocation>
    <subcellularLocation>
        <location evidence="2">Golgi apparatus membrane</location>
        <topology evidence="2">Single-pass type IV membrane protein</topology>
    </subcellularLocation>
</comment>
<dbReference type="SUPFAM" id="SSF58038">
    <property type="entry name" value="SNARE fusion complex"/>
    <property type="match status" value="1"/>
</dbReference>
<evidence type="ECO:0000256" key="6">
    <source>
        <dbReference type="ARBA" id="ARBA00022824"/>
    </source>
</evidence>
<dbReference type="GO" id="GO:0006886">
    <property type="term" value="P:intracellular protein transport"/>
    <property type="evidence" value="ECO:0007669"/>
    <property type="project" value="EnsemblFungi"/>
</dbReference>
<dbReference type="FunFam" id="3.30.450.50:FF:000007">
    <property type="entry name" value="SNARE complex subunit SEC22"/>
    <property type="match status" value="1"/>
</dbReference>
<dbReference type="PANTHER" id="PTHR45837">
    <property type="entry name" value="VESICLE-TRAFFICKING PROTEIN SEC22B"/>
    <property type="match status" value="1"/>
</dbReference>
<evidence type="ECO:0000313" key="21">
    <source>
        <dbReference type="Proteomes" id="UP000256601"/>
    </source>
</evidence>
<keyword evidence="8" id="KW-0653">Protein transport</keyword>
<dbReference type="VEuPathDB" id="FungiDB:YALI1_D27762g"/>
<dbReference type="FunFam" id="1.20.5.110:FF:000115">
    <property type="entry name" value="Protein transport protein SEC22"/>
    <property type="match status" value="1"/>
</dbReference>
<evidence type="ECO:0000256" key="7">
    <source>
        <dbReference type="ARBA" id="ARBA00022892"/>
    </source>
</evidence>
<dbReference type="EMBL" id="CP017556">
    <property type="protein sequence ID" value="AOW04436.1"/>
    <property type="molecule type" value="Genomic_DNA"/>
</dbReference>
<dbReference type="Pfam" id="PF00957">
    <property type="entry name" value="Synaptobrevin"/>
    <property type="match status" value="1"/>
</dbReference>
<dbReference type="InterPro" id="IPR011012">
    <property type="entry name" value="Longin-like_dom_sf"/>
</dbReference>
<keyword evidence="6" id="KW-0256">Endoplasmic reticulum</keyword>
<dbReference type="EMBL" id="KZ858985">
    <property type="protein sequence ID" value="RDW26160.1"/>
    <property type="molecule type" value="Genomic_DNA"/>
</dbReference>